<keyword evidence="1" id="KW-0732">Signal</keyword>
<dbReference type="EMBL" id="BQFW01000012">
    <property type="protein sequence ID" value="GJJ76050.1"/>
    <property type="molecule type" value="Genomic_DNA"/>
</dbReference>
<keyword evidence="3" id="KW-1185">Reference proteome</keyword>
<protein>
    <submittedName>
        <fullName evidence="2">Uncharacterized protein</fullName>
    </submittedName>
</protein>
<dbReference type="AlphaFoldDB" id="A0A9P3HFY6"/>
<accession>A0A9P3HFY6</accession>
<evidence type="ECO:0000256" key="1">
    <source>
        <dbReference type="SAM" id="SignalP"/>
    </source>
</evidence>
<proteinExistence type="predicted"/>
<comment type="caution">
    <text evidence="2">The sequence shown here is derived from an EMBL/GenBank/DDBJ whole genome shotgun (WGS) entry which is preliminary data.</text>
</comment>
<dbReference type="Proteomes" id="UP000827284">
    <property type="component" value="Unassembled WGS sequence"/>
</dbReference>
<feature type="signal peptide" evidence="1">
    <location>
        <begin position="1"/>
        <end position="20"/>
    </location>
</feature>
<sequence>MQKTLVLMLSAVLCASMVAAEYAVQIANNNGSKSLKLTAPDGTRPCICLASTQTATIKGINGGNIKVFSSVDCTGNYQTIGSNSAISNAQWVNSISFGASGSSSGPGSCPNWYNN</sequence>
<reference evidence="2" key="1">
    <citation type="submission" date="2021-11" db="EMBL/GenBank/DDBJ databases">
        <authorList>
            <person name="Herlambang A."/>
            <person name="Guo Y."/>
            <person name="Takashima Y."/>
            <person name="Nishizawa T."/>
        </authorList>
    </citation>
    <scope>NUCLEOTIDE SEQUENCE</scope>
    <source>
        <strain evidence="2">E1425</strain>
    </source>
</reference>
<dbReference type="OrthoDB" id="2376661at2759"/>
<organism evidence="2 3">
    <name type="scientific">Entomortierella parvispora</name>
    <dbReference type="NCBI Taxonomy" id="205924"/>
    <lineage>
        <taxon>Eukaryota</taxon>
        <taxon>Fungi</taxon>
        <taxon>Fungi incertae sedis</taxon>
        <taxon>Mucoromycota</taxon>
        <taxon>Mortierellomycotina</taxon>
        <taxon>Mortierellomycetes</taxon>
        <taxon>Mortierellales</taxon>
        <taxon>Mortierellaceae</taxon>
        <taxon>Entomortierella</taxon>
    </lineage>
</organism>
<reference evidence="2" key="2">
    <citation type="journal article" date="2022" name="Microbiol. Resour. Announc.">
        <title>Whole-Genome Sequence of Entomortierella parvispora E1425, a Mucoromycotan Fungus Associated with Burkholderiaceae-Related Endosymbiotic Bacteria.</title>
        <authorList>
            <person name="Herlambang A."/>
            <person name="Guo Y."/>
            <person name="Takashima Y."/>
            <person name="Narisawa K."/>
            <person name="Ohta H."/>
            <person name="Nishizawa T."/>
        </authorList>
    </citation>
    <scope>NUCLEOTIDE SEQUENCE</scope>
    <source>
        <strain evidence="2">E1425</strain>
    </source>
</reference>
<name>A0A9P3HFY6_9FUNG</name>
<evidence type="ECO:0000313" key="3">
    <source>
        <dbReference type="Proteomes" id="UP000827284"/>
    </source>
</evidence>
<evidence type="ECO:0000313" key="2">
    <source>
        <dbReference type="EMBL" id="GJJ76050.1"/>
    </source>
</evidence>
<gene>
    <name evidence="2" type="ORF">EMPS_08409</name>
</gene>
<feature type="chain" id="PRO_5040453969" evidence="1">
    <location>
        <begin position="21"/>
        <end position="115"/>
    </location>
</feature>